<gene>
    <name evidence="7" type="ORF">AWC19_16465</name>
</gene>
<comment type="caution">
    <text evidence="7">The sequence shown here is derived from an EMBL/GenBank/DDBJ whole genome shotgun (WGS) entry which is preliminary data.</text>
</comment>
<organism evidence="7 8">
    <name type="scientific">Mycobacterium palustre</name>
    <dbReference type="NCBI Taxonomy" id="153971"/>
    <lineage>
        <taxon>Bacteria</taxon>
        <taxon>Bacillati</taxon>
        <taxon>Actinomycetota</taxon>
        <taxon>Actinomycetes</taxon>
        <taxon>Mycobacteriales</taxon>
        <taxon>Mycobacteriaceae</taxon>
        <taxon>Mycobacterium</taxon>
        <taxon>Mycobacterium simiae complex</taxon>
    </lineage>
</organism>
<dbReference type="EMBL" id="LQPJ01000130">
    <property type="protein sequence ID" value="ORW19517.1"/>
    <property type="molecule type" value="Genomic_DNA"/>
</dbReference>
<dbReference type="OrthoDB" id="329481at2"/>
<evidence type="ECO:0000256" key="2">
    <source>
        <dbReference type="ARBA" id="ARBA00023015"/>
    </source>
</evidence>
<evidence type="ECO:0000256" key="3">
    <source>
        <dbReference type="ARBA" id="ARBA00023125"/>
    </source>
</evidence>
<dbReference type="InterPro" id="IPR003012">
    <property type="entry name" value="Tet_transcr_reg_TetR"/>
</dbReference>
<dbReference type="GO" id="GO:0046677">
    <property type="term" value="P:response to antibiotic"/>
    <property type="evidence" value="ECO:0007669"/>
    <property type="project" value="InterPro"/>
</dbReference>
<dbReference type="SUPFAM" id="SSF48498">
    <property type="entry name" value="Tetracyclin repressor-like, C-terminal domain"/>
    <property type="match status" value="1"/>
</dbReference>
<keyword evidence="2" id="KW-0805">Transcription regulation</keyword>
<dbReference type="Pfam" id="PF00440">
    <property type="entry name" value="TetR_N"/>
    <property type="match status" value="1"/>
</dbReference>
<keyword evidence="8" id="KW-1185">Reference proteome</keyword>
<dbReference type="InterPro" id="IPR050109">
    <property type="entry name" value="HTH-type_TetR-like_transc_reg"/>
</dbReference>
<sequence length="208" mass="21885">MQARLGRDAIVKATLELIEEDGIDAVTMRAVGARLGCEAMSLYRHVANKADLLRLVGEAVIAEVRVPKTAARWDGTLRAILRDLRRVALKYPEAFSLVSQGPVTAVSATAVQAGMEALTEGGLSPDEAARALCVCLTYATGAINNELAANRLGGPLARADADADFSGAPLAAHFLGVMAKTDYAREFEAGLDVVLRGLNPARATEDPA</sequence>
<evidence type="ECO:0000259" key="6">
    <source>
        <dbReference type="PROSITE" id="PS50977"/>
    </source>
</evidence>
<evidence type="ECO:0000256" key="5">
    <source>
        <dbReference type="PROSITE-ProRule" id="PRU00335"/>
    </source>
</evidence>
<accession>A0A1X1Z7V1</accession>
<feature type="DNA-binding region" description="H-T-H motif" evidence="5">
    <location>
        <begin position="27"/>
        <end position="46"/>
    </location>
</feature>
<dbReference type="InterPro" id="IPR009057">
    <property type="entry name" value="Homeodomain-like_sf"/>
</dbReference>
<dbReference type="GO" id="GO:0003700">
    <property type="term" value="F:DNA-binding transcription factor activity"/>
    <property type="evidence" value="ECO:0007669"/>
    <property type="project" value="TreeGrafter"/>
</dbReference>
<dbReference type="InterPro" id="IPR004111">
    <property type="entry name" value="Repressor_TetR_C"/>
</dbReference>
<dbReference type="STRING" id="153971.AWC19_16465"/>
<evidence type="ECO:0000256" key="1">
    <source>
        <dbReference type="ARBA" id="ARBA00022491"/>
    </source>
</evidence>
<dbReference type="Gene3D" id="1.10.357.10">
    <property type="entry name" value="Tetracycline Repressor, domain 2"/>
    <property type="match status" value="1"/>
</dbReference>
<dbReference type="GO" id="GO:0045892">
    <property type="term" value="P:negative regulation of DNA-templated transcription"/>
    <property type="evidence" value="ECO:0007669"/>
    <property type="project" value="InterPro"/>
</dbReference>
<name>A0A1X1Z7V1_9MYCO</name>
<dbReference type="Proteomes" id="UP000193529">
    <property type="component" value="Unassembled WGS sequence"/>
</dbReference>
<dbReference type="PROSITE" id="PS50977">
    <property type="entry name" value="HTH_TETR_2"/>
    <property type="match status" value="1"/>
</dbReference>
<keyword evidence="3 5" id="KW-0238">DNA-binding</keyword>
<evidence type="ECO:0000313" key="8">
    <source>
        <dbReference type="Proteomes" id="UP000193529"/>
    </source>
</evidence>
<dbReference type="Pfam" id="PF02909">
    <property type="entry name" value="TetR_C_1"/>
    <property type="match status" value="1"/>
</dbReference>
<evidence type="ECO:0000313" key="7">
    <source>
        <dbReference type="EMBL" id="ORW19517.1"/>
    </source>
</evidence>
<evidence type="ECO:0000256" key="4">
    <source>
        <dbReference type="ARBA" id="ARBA00023163"/>
    </source>
</evidence>
<dbReference type="GO" id="GO:0000976">
    <property type="term" value="F:transcription cis-regulatory region binding"/>
    <property type="evidence" value="ECO:0007669"/>
    <property type="project" value="TreeGrafter"/>
</dbReference>
<dbReference type="AlphaFoldDB" id="A0A1X1Z7V1"/>
<feature type="domain" description="HTH tetR-type" evidence="6">
    <location>
        <begin position="4"/>
        <end position="64"/>
    </location>
</feature>
<dbReference type="InterPro" id="IPR001647">
    <property type="entry name" value="HTH_TetR"/>
</dbReference>
<dbReference type="Gene3D" id="1.10.10.60">
    <property type="entry name" value="Homeodomain-like"/>
    <property type="match status" value="1"/>
</dbReference>
<reference evidence="7 8" key="1">
    <citation type="submission" date="2016-01" db="EMBL/GenBank/DDBJ databases">
        <title>The new phylogeny of the genus Mycobacterium.</title>
        <authorList>
            <person name="Tarcisio F."/>
            <person name="Conor M."/>
            <person name="Antonella G."/>
            <person name="Elisabetta G."/>
            <person name="Giulia F.S."/>
            <person name="Sara T."/>
            <person name="Anna F."/>
            <person name="Clotilde B."/>
            <person name="Roberto B."/>
            <person name="Veronica D.S."/>
            <person name="Fabio R."/>
            <person name="Monica P."/>
            <person name="Olivier J."/>
            <person name="Enrico T."/>
            <person name="Nicola S."/>
        </authorList>
    </citation>
    <scope>NUCLEOTIDE SEQUENCE [LARGE SCALE GENOMIC DNA]</scope>
    <source>
        <strain evidence="7 8">DSM 44572</strain>
    </source>
</reference>
<dbReference type="SUPFAM" id="SSF46689">
    <property type="entry name" value="Homeodomain-like"/>
    <property type="match status" value="1"/>
</dbReference>
<protein>
    <recommendedName>
        <fullName evidence="6">HTH tetR-type domain-containing protein</fullName>
    </recommendedName>
</protein>
<keyword evidence="1" id="KW-0678">Repressor</keyword>
<dbReference type="PANTHER" id="PTHR30055">
    <property type="entry name" value="HTH-TYPE TRANSCRIPTIONAL REGULATOR RUTR"/>
    <property type="match status" value="1"/>
</dbReference>
<dbReference type="PANTHER" id="PTHR30055:SF151">
    <property type="entry name" value="TRANSCRIPTIONAL REGULATORY PROTEIN"/>
    <property type="match status" value="1"/>
</dbReference>
<proteinExistence type="predicted"/>
<dbReference type="InterPro" id="IPR036271">
    <property type="entry name" value="Tet_transcr_reg_TetR-rel_C_sf"/>
</dbReference>
<keyword evidence="4" id="KW-0804">Transcription</keyword>
<dbReference type="PRINTS" id="PR00400">
    <property type="entry name" value="TETREPRESSOR"/>
</dbReference>
<dbReference type="RefSeq" id="WP_085080166.1">
    <property type="nucleotide sequence ID" value="NZ_JACKRZ010000060.1"/>
</dbReference>